<protein>
    <submittedName>
        <fullName evidence="2">Putative membrane protein</fullName>
    </submittedName>
</protein>
<accession>A0A1L2CUJ6</accession>
<proteinExistence type="predicted"/>
<keyword evidence="1" id="KW-1133">Transmembrane helix</keyword>
<dbReference type="EMBL" id="KU574722">
    <property type="protein sequence ID" value="AMM43691.1"/>
    <property type="molecule type" value="Genomic_DNA"/>
</dbReference>
<evidence type="ECO:0000313" key="3">
    <source>
        <dbReference type="Proteomes" id="UP000223891"/>
    </source>
</evidence>
<keyword evidence="1" id="KW-0472">Membrane</keyword>
<name>A0A1L2CUJ6_9CAUD</name>
<reference evidence="3" key="1">
    <citation type="submission" date="2016-01" db="EMBL/GenBank/DDBJ databases">
        <title>Isolation and Characterization of Enterobacteria phage CBB.</title>
        <authorList>
            <person name="Buttimer C.T.H."/>
            <person name="Hendrix H."/>
            <person name="Alexandre H."/>
            <person name="O'Mahony J."/>
            <person name="Lavigne R."/>
            <person name="Coffey A."/>
        </authorList>
    </citation>
    <scope>NUCLEOTIDE SEQUENCE [LARGE SCALE GENOMIC DNA]</scope>
</reference>
<keyword evidence="3" id="KW-1185">Reference proteome</keyword>
<feature type="transmembrane region" description="Helical" evidence="1">
    <location>
        <begin position="6"/>
        <end position="30"/>
    </location>
</feature>
<gene>
    <name evidence="2" type="ORF">CBB_126</name>
</gene>
<feature type="transmembrane region" description="Helical" evidence="1">
    <location>
        <begin position="42"/>
        <end position="60"/>
    </location>
</feature>
<evidence type="ECO:0000313" key="2">
    <source>
        <dbReference type="EMBL" id="AMM43691.1"/>
    </source>
</evidence>
<evidence type="ECO:0000256" key="1">
    <source>
        <dbReference type="SAM" id="Phobius"/>
    </source>
</evidence>
<dbReference type="Proteomes" id="UP000223891">
    <property type="component" value="Segment"/>
</dbReference>
<organism evidence="2 3">
    <name type="scientific">Pectobacterium phage vB_PcaM_CBB</name>
    <dbReference type="NCBI Taxonomy" id="2772511"/>
    <lineage>
        <taxon>Viruses</taxon>
        <taxon>Duplodnaviria</taxon>
        <taxon>Heunggongvirae</taxon>
        <taxon>Uroviricota</taxon>
        <taxon>Caudoviricetes</taxon>
        <taxon>Mimasvirus</taxon>
        <taxon>Mimasvirus CBB</taxon>
    </lineage>
</organism>
<keyword evidence="1" id="KW-0812">Transmembrane</keyword>
<sequence>MTFFIVLGMVVLFVIGLLLIVSSVASVMFIGAFSGRVSFSEFIVACIMFGIGVIAWYLVFSNVSIGIG</sequence>